<dbReference type="GO" id="GO:0008168">
    <property type="term" value="F:methyltransferase activity"/>
    <property type="evidence" value="ECO:0007669"/>
    <property type="project" value="UniProtKB-KW"/>
</dbReference>
<evidence type="ECO:0000256" key="5">
    <source>
        <dbReference type="ARBA" id="ARBA00012213"/>
    </source>
</evidence>
<evidence type="ECO:0000256" key="8">
    <source>
        <dbReference type="ARBA" id="ARBA00025046"/>
    </source>
</evidence>
<dbReference type="GO" id="GO:0032259">
    <property type="term" value="P:methylation"/>
    <property type="evidence" value="ECO:0007669"/>
    <property type="project" value="UniProtKB-KW"/>
</dbReference>
<comment type="caution">
    <text evidence="14">The sequence shown here is derived from an EMBL/GenBank/DDBJ whole genome shotgun (WGS) entry which is preliminary data.</text>
</comment>
<evidence type="ECO:0000256" key="13">
    <source>
        <dbReference type="PIRSR" id="PIRSR605493-1"/>
    </source>
</evidence>
<comment type="subunit">
    <text evidence="4">Homotrimer.</text>
</comment>
<dbReference type="NCBIfam" id="NF004850">
    <property type="entry name" value="PRK06201.1"/>
    <property type="match status" value="1"/>
</dbReference>
<evidence type="ECO:0000256" key="6">
    <source>
        <dbReference type="ARBA" id="ARBA00012947"/>
    </source>
</evidence>
<comment type="similarity">
    <text evidence="3">Belongs to the class II aldolase/RraA-like family.</text>
</comment>
<proteinExistence type="inferred from homology"/>
<evidence type="ECO:0000256" key="3">
    <source>
        <dbReference type="ARBA" id="ARBA00008621"/>
    </source>
</evidence>
<comment type="catalytic activity">
    <reaction evidence="1">
        <text>4-hydroxy-4-methyl-2-oxoglutarate = 2 pyruvate</text>
        <dbReference type="Rhea" id="RHEA:22748"/>
        <dbReference type="ChEBI" id="CHEBI:15361"/>
        <dbReference type="ChEBI" id="CHEBI:58276"/>
        <dbReference type="EC" id="4.1.3.17"/>
    </reaction>
</comment>
<comment type="cofactor">
    <cofactor evidence="2">
        <name>a divalent metal cation</name>
        <dbReference type="ChEBI" id="CHEBI:60240"/>
    </cofactor>
</comment>
<feature type="binding site" evidence="13">
    <location>
        <position position="121"/>
    </location>
    <ligand>
        <name>substrate</name>
    </ligand>
</feature>
<dbReference type="AlphaFoldDB" id="A0A917CJ93"/>
<evidence type="ECO:0000256" key="10">
    <source>
        <dbReference type="ARBA" id="ARBA00030169"/>
    </source>
</evidence>
<comment type="cofactor">
    <cofactor evidence="13">
        <name>Mg(2+)</name>
        <dbReference type="ChEBI" id="CHEBI:18420"/>
    </cofactor>
</comment>
<comment type="function">
    <text evidence="8">Catalyzes the aldol cleavage of 4-hydroxy-4-methyl-2-oxoglutarate (HMG) into 2 molecules of pyruvate. Also contains a secondary oxaloacetate (OAA) decarboxylase activity due to the common pyruvate enolate transition state formed following C-C bond cleavage in the retro-aldol and decarboxylation reactions.</text>
</comment>
<organism evidence="14 15">
    <name type="scientific">Paenibacillus abyssi</name>
    <dbReference type="NCBI Taxonomy" id="1340531"/>
    <lineage>
        <taxon>Bacteria</taxon>
        <taxon>Bacillati</taxon>
        <taxon>Bacillota</taxon>
        <taxon>Bacilli</taxon>
        <taxon>Bacillales</taxon>
        <taxon>Paenibacillaceae</taxon>
        <taxon>Paenibacillus</taxon>
    </lineage>
</organism>
<keyword evidence="13" id="KW-0479">Metal-binding</keyword>
<dbReference type="EMBL" id="BMGR01000001">
    <property type="protein sequence ID" value="GGF90683.1"/>
    <property type="molecule type" value="Genomic_DNA"/>
</dbReference>
<keyword evidence="13" id="KW-0460">Magnesium</keyword>
<keyword evidence="14" id="KW-0489">Methyltransferase</keyword>
<dbReference type="InterPro" id="IPR005493">
    <property type="entry name" value="RraA/RraA-like"/>
</dbReference>
<dbReference type="GO" id="GO:0008948">
    <property type="term" value="F:oxaloacetate decarboxylase activity"/>
    <property type="evidence" value="ECO:0007669"/>
    <property type="project" value="UniProtKB-EC"/>
</dbReference>
<evidence type="ECO:0000256" key="2">
    <source>
        <dbReference type="ARBA" id="ARBA00001968"/>
    </source>
</evidence>
<protein>
    <recommendedName>
        <fullName evidence="7">Putative 4-hydroxy-4-methyl-2-oxoglutarate aldolase</fullName>
        <ecNumber evidence="6">4.1.1.112</ecNumber>
        <ecNumber evidence="5">4.1.3.17</ecNumber>
    </recommendedName>
    <alternativeName>
        <fullName evidence="11">Oxaloacetate decarboxylase</fullName>
    </alternativeName>
    <alternativeName>
        <fullName evidence="9">Regulator of ribonuclease activity homolog</fullName>
    </alternativeName>
    <alternativeName>
        <fullName evidence="10">RraA-like protein</fullName>
    </alternativeName>
</protein>
<dbReference type="EC" id="4.1.3.17" evidence="5"/>
<evidence type="ECO:0000313" key="14">
    <source>
        <dbReference type="EMBL" id="GGF90683.1"/>
    </source>
</evidence>
<comment type="catalytic activity">
    <reaction evidence="12">
        <text>oxaloacetate + H(+) = pyruvate + CO2</text>
        <dbReference type="Rhea" id="RHEA:15641"/>
        <dbReference type="ChEBI" id="CHEBI:15361"/>
        <dbReference type="ChEBI" id="CHEBI:15378"/>
        <dbReference type="ChEBI" id="CHEBI:16452"/>
        <dbReference type="ChEBI" id="CHEBI:16526"/>
        <dbReference type="EC" id="4.1.1.112"/>
    </reaction>
</comment>
<sequence>MGSNLGFRILPLERRAEQSLVDRFARIASPLISDNMNRLQGSAAGLVPIHRSGKLTGTAFTVKTRAGDNLMVHKAIDIAAPGDVIVVDAGGDTTQAILGEIMLRLARKKGIAGYVVDGAIRDSQAFRETDYPCFARGITHRGPYKDGPGEIGVAVNVGGMIVHPGDIIVGDEDGLVAIPLDHANEVIALAEEQQRREKGIMDSIDDGTVDRSWINAALRQKGCVLP</sequence>
<dbReference type="GO" id="GO:0047443">
    <property type="term" value="F:4-hydroxy-4-methyl-2-oxoglutarate aldolase activity"/>
    <property type="evidence" value="ECO:0007669"/>
    <property type="project" value="UniProtKB-EC"/>
</dbReference>
<evidence type="ECO:0000256" key="9">
    <source>
        <dbReference type="ARBA" id="ARBA00029596"/>
    </source>
</evidence>
<dbReference type="PANTHER" id="PTHR33254:SF4">
    <property type="entry name" value="4-HYDROXY-4-METHYL-2-OXOGLUTARATE ALDOLASE 3-RELATED"/>
    <property type="match status" value="1"/>
</dbReference>
<evidence type="ECO:0000313" key="15">
    <source>
        <dbReference type="Proteomes" id="UP000644756"/>
    </source>
</evidence>
<keyword evidence="14" id="KW-0808">Transferase</keyword>
<dbReference type="EC" id="4.1.1.112" evidence="6"/>
<dbReference type="Pfam" id="PF03737">
    <property type="entry name" value="RraA-like"/>
    <property type="match status" value="1"/>
</dbReference>
<evidence type="ECO:0000256" key="4">
    <source>
        <dbReference type="ARBA" id="ARBA00011233"/>
    </source>
</evidence>
<gene>
    <name evidence="14" type="primary">menG</name>
    <name evidence="14" type="ORF">GCM10010916_05040</name>
</gene>
<accession>A0A917CJ93</accession>
<name>A0A917CJ93_9BACL</name>
<dbReference type="SUPFAM" id="SSF89562">
    <property type="entry name" value="RraA-like"/>
    <property type="match status" value="1"/>
</dbReference>
<evidence type="ECO:0000256" key="12">
    <source>
        <dbReference type="ARBA" id="ARBA00047973"/>
    </source>
</evidence>
<reference evidence="14" key="2">
    <citation type="submission" date="2020-09" db="EMBL/GenBank/DDBJ databases">
        <authorList>
            <person name="Sun Q."/>
            <person name="Zhou Y."/>
        </authorList>
    </citation>
    <scope>NUCLEOTIDE SEQUENCE</scope>
    <source>
        <strain evidence="14">CGMCC 1.12987</strain>
    </source>
</reference>
<evidence type="ECO:0000256" key="11">
    <source>
        <dbReference type="ARBA" id="ARBA00032305"/>
    </source>
</evidence>
<dbReference type="Proteomes" id="UP000644756">
    <property type="component" value="Unassembled WGS sequence"/>
</dbReference>
<dbReference type="PANTHER" id="PTHR33254">
    <property type="entry name" value="4-HYDROXY-4-METHYL-2-OXOGLUTARATE ALDOLASE 3-RELATED"/>
    <property type="match status" value="1"/>
</dbReference>
<dbReference type="GO" id="GO:0046872">
    <property type="term" value="F:metal ion binding"/>
    <property type="evidence" value="ECO:0007669"/>
    <property type="project" value="UniProtKB-KW"/>
</dbReference>
<dbReference type="CDD" id="cd16841">
    <property type="entry name" value="RraA_family"/>
    <property type="match status" value="1"/>
</dbReference>
<feature type="binding site" evidence="13">
    <location>
        <begin position="99"/>
        <end position="102"/>
    </location>
    <ligand>
        <name>substrate</name>
    </ligand>
</feature>
<dbReference type="Gene3D" id="3.50.30.40">
    <property type="entry name" value="Ribonuclease E inhibitor RraA/RraA-like"/>
    <property type="match status" value="1"/>
</dbReference>
<feature type="binding site" evidence="13">
    <location>
        <position position="122"/>
    </location>
    <ligand>
        <name>Mg(2+)</name>
        <dbReference type="ChEBI" id="CHEBI:18420"/>
    </ligand>
</feature>
<dbReference type="InterPro" id="IPR036704">
    <property type="entry name" value="RraA/RraA-like_sf"/>
</dbReference>
<evidence type="ECO:0000256" key="7">
    <source>
        <dbReference type="ARBA" id="ARBA00016549"/>
    </source>
</evidence>
<keyword evidence="15" id="KW-1185">Reference proteome</keyword>
<evidence type="ECO:0000256" key="1">
    <source>
        <dbReference type="ARBA" id="ARBA00001342"/>
    </source>
</evidence>
<dbReference type="RefSeq" id="WP_188528673.1">
    <property type="nucleotide sequence ID" value="NZ_BMGR01000001.1"/>
</dbReference>
<reference evidence="14" key="1">
    <citation type="journal article" date="2014" name="Int. J. Syst. Evol. Microbiol.">
        <title>Complete genome sequence of Corynebacterium casei LMG S-19264T (=DSM 44701T), isolated from a smear-ripened cheese.</title>
        <authorList>
            <consortium name="US DOE Joint Genome Institute (JGI-PGF)"/>
            <person name="Walter F."/>
            <person name="Albersmeier A."/>
            <person name="Kalinowski J."/>
            <person name="Ruckert C."/>
        </authorList>
    </citation>
    <scope>NUCLEOTIDE SEQUENCE</scope>
    <source>
        <strain evidence="14">CGMCC 1.12987</strain>
    </source>
</reference>